<dbReference type="Gene3D" id="2.60.120.560">
    <property type="entry name" value="Exo-inulinase, domain 1"/>
    <property type="match status" value="1"/>
</dbReference>
<dbReference type="InterPro" id="IPR017946">
    <property type="entry name" value="PLC-like_Pdiesterase_TIM-brl"/>
</dbReference>
<evidence type="ECO:0000259" key="1">
    <source>
        <dbReference type="PROSITE" id="PS51704"/>
    </source>
</evidence>
<keyword evidence="3" id="KW-1185">Reference proteome</keyword>
<dbReference type="AlphaFoldDB" id="A0A437K4C6"/>
<dbReference type="Gene3D" id="3.20.20.190">
    <property type="entry name" value="Phosphatidylinositol (PI) phosphodiesterase"/>
    <property type="match status" value="1"/>
</dbReference>
<name>A0A437K4C6_9BACI</name>
<dbReference type="RefSeq" id="WP_127741853.1">
    <property type="nucleotide sequence ID" value="NZ_RZTZ01000017.1"/>
</dbReference>
<dbReference type="SUPFAM" id="SSF51695">
    <property type="entry name" value="PLC-like phosphodiesterases"/>
    <property type="match status" value="1"/>
</dbReference>
<dbReference type="PANTHER" id="PTHR46211:SF14">
    <property type="entry name" value="GLYCEROPHOSPHODIESTER PHOSPHODIESTERASE"/>
    <property type="match status" value="1"/>
</dbReference>
<dbReference type="EMBL" id="RZTZ01000017">
    <property type="protein sequence ID" value="RVT57412.1"/>
    <property type="molecule type" value="Genomic_DNA"/>
</dbReference>
<accession>A0A437K4C6</accession>
<proteinExistence type="predicted"/>
<protein>
    <submittedName>
        <fullName evidence="2">Glycerophosphodiester phosphodiesterase</fullName>
    </submittedName>
</protein>
<feature type="domain" description="GP-PDE" evidence="1">
    <location>
        <begin position="97"/>
        <end position="325"/>
    </location>
</feature>
<evidence type="ECO:0000313" key="3">
    <source>
        <dbReference type="Proteomes" id="UP000288024"/>
    </source>
</evidence>
<comment type="caution">
    <text evidence="2">The sequence shown here is derived from an EMBL/GenBank/DDBJ whole genome shotgun (WGS) entry which is preliminary data.</text>
</comment>
<dbReference type="Pfam" id="PF03009">
    <property type="entry name" value="GDPD"/>
    <property type="match status" value="1"/>
</dbReference>
<gene>
    <name evidence="2" type="ORF">EM808_24615</name>
</gene>
<dbReference type="InterPro" id="IPR030395">
    <property type="entry name" value="GP_PDE_dom"/>
</dbReference>
<reference evidence="2 3" key="1">
    <citation type="submission" date="2019-01" db="EMBL/GenBank/DDBJ databases">
        <title>Bacillus sp. M5HDSG1-1, whole genome shotgun sequence.</title>
        <authorList>
            <person name="Tuo L."/>
        </authorList>
    </citation>
    <scope>NUCLEOTIDE SEQUENCE [LARGE SCALE GENOMIC DNA]</scope>
    <source>
        <strain evidence="2 3">M5HDSG1-1</strain>
    </source>
</reference>
<dbReference type="PROSITE" id="PS51704">
    <property type="entry name" value="GP_PDE"/>
    <property type="match status" value="1"/>
</dbReference>
<dbReference type="PANTHER" id="PTHR46211">
    <property type="entry name" value="GLYCEROPHOSPHORYL DIESTER PHOSPHODIESTERASE"/>
    <property type="match status" value="1"/>
</dbReference>
<dbReference type="Proteomes" id="UP000288024">
    <property type="component" value="Unassembled WGS sequence"/>
</dbReference>
<dbReference type="GO" id="GO:0006629">
    <property type="term" value="P:lipid metabolic process"/>
    <property type="evidence" value="ECO:0007669"/>
    <property type="project" value="InterPro"/>
</dbReference>
<dbReference type="CDD" id="cd08556">
    <property type="entry name" value="GDPD"/>
    <property type="match status" value="1"/>
</dbReference>
<sequence length="507" mass="56968">MAKWPYRVFGTAFDRVFRNNLNKNFEDIATDIKEQANRVNDLITKNPQPSEIIDARIDYEHRPHSSLRELLVGEQIKVANIMGEIEGTTKISELTSPQYLAHRGSSFLYPENTLEAFKMSKLNGALFIELDIRQDRTGSLCVIHDEEVIRVTGIDHRGTDRIQYLNPSYVRSMKVEGLLPNYPAQPIAYLEEVFQTFGNKVNYAIESKDRRSAEAIADMAEAYRLQDHVLIQSFNQTELNAINDRGFDLLLLSDNVSDTEGLLANNIKYVGCSTSVSDLYVSMLTKAGIKVLVYTVNHQYLAEKYIALGAFGVFSDDPFYVANTYPTREDAPFSEVVFSSGFIPHYAEYRGGFTSDYRWGFLTQSEDRDFVLQGWAGELPDTFTMTLNASFIERANGWGSIALCTPIDYFDDNKTTLSNGYHLLFSPAGISIYKVKSGVSTLQASSAEIDNLTDGATKYFTVTVSATSITFSTNDATITVNDSEFRNGFLHFGRKWGTVSFQNVLIS</sequence>
<evidence type="ECO:0000313" key="2">
    <source>
        <dbReference type="EMBL" id="RVT57412.1"/>
    </source>
</evidence>
<dbReference type="GO" id="GO:0008081">
    <property type="term" value="F:phosphoric diester hydrolase activity"/>
    <property type="evidence" value="ECO:0007669"/>
    <property type="project" value="InterPro"/>
</dbReference>
<organism evidence="2 3">
    <name type="scientific">Niallia taxi</name>
    <dbReference type="NCBI Taxonomy" id="2499688"/>
    <lineage>
        <taxon>Bacteria</taxon>
        <taxon>Bacillati</taxon>
        <taxon>Bacillota</taxon>
        <taxon>Bacilli</taxon>
        <taxon>Bacillales</taxon>
        <taxon>Bacillaceae</taxon>
        <taxon>Niallia</taxon>
    </lineage>
</organism>